<reference evidence="6 7" key="1">
    <citation type="submission" date="2017-06" db="EMBL/GenBank/DDBJ databases">
        <title>Complete genome sequence of Nitrospirillum amazonense strain CBAmC, an endophytic nitrogen-fixing and plant growth-promoting bacterium, isolated from sugarcane.</title>
        <authorList>
            <person name="Schwab S."/>
            <person name="dos Santos Teixeira K.R."/>
            <person name="Simoes Araujo J.L."/>
            <person name="Soares Vidal M."/>
            <person name="Borges de Freitas H.R."/>
            <person name="Rivello Crivelaro A.L."/>
            <person name="Bueno de Camargo Nunes A."/>
            <person name="dos Santos C.M."/>
            <person name="Palmeira da Silva Rosa D."/>
            <person name="da Silva Padilha D."/>
            <person name="da Silva E."/>
            <person name="Araujo Terra L."/>
            <person name="Soares Mendes V."/>
            <person name="Farinelli L."/>
            <person name="Magalhaes Cruz L."/>
            <person name="Baldani J.I."/>
        </authorList>
    </citation>
    <scope>NUCLEOTIDE SEQUENCE [LARGE SCALE GENOMIC DNA]</scope>
    <source>
        <strain evidence="6 7">CBAmC</strain>
    </source>
</reference>
<evidence type="ECO:0000313" key="7">
    <source>
        <dbReference type="Proteomes" id="UP000197153"/>
    </source>
</evidence>
<gene>
    <name evidence="6" type="ORF">Y958_21505</name>
</gene>
<evidence type="ECO:0000256" key="1">
    <source>
        <dbReference type="ARBA" id="ARBA00009481"/>
    </source>
</evidence>
<dbReference type="InterPro" id="IPR028098">
    <property type="entry name" value="Glyco_trans_4-like_N"/>
</dbReference>
<comment type="similarity">
    <text evidence="1">Belongs to the glycosyltransferase group 1 family. Glycosyltransferase 4 subfamily.</text>
</comment>
<evidence type="ECO:0000259" key="4">
    <source>
        <dbReference type="Pfam" id="PF00534"/>
    </source>
</evidence>
<accession>A0A248JXS6</accession>
<dbReference type="InterPro" id="IPR001296">
    <property type="entry name" value="Glyco_trans_1"/>
</dbReference>
<dbReference type="Pfam" id="PF13439">
    <property type="entry name" value="Glyco_transf_4"/>
    <property type="match status" value="1"/>
</dbReference>
<dbReference type="AlphaFoldDB" id="A0A248JXS6"/>
<dbReference type="GO" id="GO:0016757">
    <property type="term" value="F:glycosyltransferase activity"/>
    <property type="evidence" value="ECO:0007669"/>
    <property type="project" value="UniProtKB-KW"/>
</dbReference>
<dbReference type="Gene3D" id="3.40.50.2000">
    <property type="entry name" value="Glycogen Phosphorylase B"/>
    <property type="match status" value="2"/>
</dbReference>
<sequence>MMGWRRRARTKTARPGCGDCDLNAGRGAGACPHAGQGVGRIRSGEVGAPGSWVRRPGCLRRCGCAGFVSRACMRIVQIILSKGFRGAERHVAELAMAQARHHDVLLIVRADCADAGGRSIRDQLPPSGALPGLRVVTVGPGLMAPGIWGHIRRFRPDVIHCHGGRAGQTVGRLRPLLPGRPSLLATMHPDYRRRWYQNHDAVVATTDWQAQEAKLGGFEGRIARVNLWRQAHPVPHAGRIAALRAEMGAELPGDVLALGVGPLIREKGFDLLVSAVRGLDHPHLKLAIVGDGPEMGALRQQATDCPAIRFLGFRGDVKDFYHAADLFCSPSRFEPFGLVFLEALDAGVPVVASASEGARTILQPPSQDGGDAFSAADGARTGNGLALAPLAALGDADDLAEQLSVALEAVAQARGAGLRLRHRPELPAYNQATSLEALERLYAELVASAEAAAAAALKAGAPAPGH</sequence>
<dbReference type="CDD" id="cd03801">
    <property type="entry name" value="GT4_PimA-like"/>
    <property type="match status" value="1"/>
</dbReference>
<dbReference type="EMBL" id="CP022111">
    <property type="protein sequence ID" value="ASG23389.1"/>
    <property type="molecule type" value="Genomic_DNA"/>
</dbReference>
<dbReference type="Proteomes" id="UP000197153">
    <property type="component" value="Chromosome 2"/>
</dbReference>
<dbReference type="Pfam" id="PF00534">
    <property type="entry name" value="Glycos_transf_1"/>
    <property type="match status" value="1"/>
</dbReference>
<proteinExistence type="inferred from homology"/>
<dbReference type="KEGG" id="nao:Y958_21505"/>
<organism evidence="6 7">
    <name type="scientific">Nitrospirillum viridazoti CBAmc</name>
    <dbReference type="NCBI Taxonomy" id="1441467"/>
    <lineage>
        <taxon>Bacteria</taxon>
        <taxon>Pseudomonadati</taxon>
        <taxon>Pseudomonadota</taxon>
        <taxon>Alphaproteobacteria</taxon>
        <taxon>Rhodospirillales</taxon>
        <taxon>Azospirillaceae</taxon>
        <taxon>Nitrospirillum</taxon>
        <taxon>Nitrospirillum viridazoti</taxon>
    </lineage>
</organism>
<evidence type="ECO:0000313" key="6">
    <source>
        <dbReference type="EMBL" id="ASG23389.1"/>
    </source>
</evidence>
<dbReference type="PANTHER" id="PTHR12526">
    <property type="entry name" value="GLYCOSYLTRANSFERASE"/>
    <property type="match status" value="1"/>
</dbReference>
<feature type="domain" description="Glycosyl transferase family 1" evidence="4">
    <location>
        <begin position="255"/>
        <end position="363"/>
    </location>
</feature>
<name>A0A248JXS6_9PROT</name>
<keyword evidence="3" id="KW-0808">Transferase</keyword>
<evidence type="ECO:0008006" key="8">
    <source>
        <dbReference type="Google" id="ProtNLM"/>
    </source>
</evidence>
<protein>
    <recommendedName>
        <fullName evidence="8">Glycosyltransferase</fullName>
    </recommendedName>
</protein>
<dbReference type="PANTHER" id="PTHR12526:SF640">
    <property type="entry name" value="COLANIC ACID BIOSYNTHESIS GLYCOSYLTRANSFERASE WCAL-RELATED"/>
    <property type="match status" value="1"/>
</dbReference>
<evidence type="ECO:0000256" key="2">
    <source>
        <dbReference type="ARBA" id="ARBA00022676"/>
    </source>
</evidence>
<feature type="domain" description="Glycosyltransferase subfamily 4-like N-terminal" evidence="5">
    <location>
        <begin position="85"/>
        <end position="214"/>
    </location>
</feature>
<keyword evidence="7" id="KW-1185">Reference proteome</keyword>
<evidence type="ECO:0000256" key="3">
    <source>
        <dbReference type="ARBA" id="ARBA00022679"/>
    </source>
</evidence>
<evidence type="ECO:0000259" key="5">
    <source>
        <dbReference type="Pfam" id="PF13439"/>
    </source>
</evidence>
<dbReference type="SUPFAM" id="SSF53756">
    <property type="entry name" value="UDP-Glycosyltransferase/glycogen phosphorylase"/>
    <property type="match status" value="1"/>
</dbReference>
<keyword evidence="2" id="KW-0328">Glycosyltransferase</keyword>